<comment type="caution">
    <text evidence="2">The sequence shown here is derived from an EMBL/GenBank/DDBJ whole genome shotgun (WGS) entry which is preliminary data.</text>
</comment>
<accession>A0A8H3HF57</accession>
<evidence type="ECO:0000256" key="1">
    <source>
        <dbReference type="SAM" id="MobiDB-lite"/>
    </source>
</evidence>
<dbReference type="EMBL" id="CAJMWT010005214">
    <property type="protein sequence ID" value="CAE6503112.1"/>
    <property type="molecule type" value="Genomic_DNA"/>
</dbReference>
<dbReference type="Proteomes" id="UP000663843">
    <property type="component" value="Unassembled WGS sequence"/>
</dbReference>
<organism evidence="2 3">
    <name type="scientific">Rhizoctonia solani</name>
    <dbReference type="NCBI Taxonomy" id="456999"/>
    <lineage>
        <taxon>Eukaryota</taxon>
        <taxon>Fungi</taxon>
        <taxon>Dikarya</taxon>
        <taxon>Basidiomycota</taxon>
        <taxon>Agaricomycotina</taxon>
        <taxon>Agaricomycetes</taxon>
        <taxon>Cantharellales</taxon>
        <taxon>Ceratobasidiaceae</taxon>
        <taxon>Rhizoctonia</taxon>
    </lineage>
</organism>
<sequence>MTSIKVTRSGERVLVPPRLPGYLLETHKLKPIVGKPTDEDVKTIHAVIRSLNTVAHLPAFHDPDLSMQLSQHLFGAQMAVYQSEYSKSLLPGDQSVYLPPALPSHIPFTLERVVGVPSDENIKAAQNAVRDVDSLAVNPRLFDADLSMKLSQHLFNLQFARYTHSSAQGDFASNSEIEESLLVPRSTQEQQGPAVTEQPSDKSDERSDTQIPQAGRVSEASQESARRQDIMEAMKDTLDNINRMLMSIKRDQCMAYVLHGYQYWKKDPLNEQGVLASECGLPRLVYWYNTNKYSWSISLGDDHMAGYLKFFGIGAD</sequence>
<gene>
    <name evidence="2" type="ORF">RDB_LOCUS142029</name>
</gene>
<evidence type="ECO:0000313" key="2">
    <source>
        <dbReference type="EMBL" id="CAE6503112.1"/>
    </source>
</evidence>
<evidence type="ECO:0000313" key="3">
    <source>
        <dbReference type="Proteomes" id="UP000663843"/>
    </source>
</evidence>
<dbReference type="AlphaFoldDB" id="A0A8H3HF57"/>
<proteinExistence type="predicted"/>
<name>A0A8H3HF57_9AGAM</name>
<reference evidence="2" key="1">
    <citation type="submission" date="2021-01" db="EMBL/GenBank/DDBJ databases">
        <authorList>
            <person name="Kaushik A."/>
        </authorList>
    </citation>
    <scope>NUCLEOTIDE SEQUENCE</scope>
    <source>
        <strain evidence="2">AG2-2IIIB</strain>
    </source>
</reference>
<feature type="non-terminal residue" evidence="2">
    <location>
        <position position="1"/>
    </location>
</feature>
<protein>
    <submittedName>
        <fullName evidence="2">Uncharacterized protein</fullName>
    </submittedName>
</protein>
<feature type="region of interest" description="Disordered" evidence="1">
    <location>
        <begin position="183"/>
        <end position="227"/>
    </location>
</feature>
<feature type="compositionally biased region" description="Basic and acidic residues" evidence="1">
    <location>
        <begin position="199"/>
        <end position="208"/>
    </location>
</feature>